<dbReference type="PANTHER" id="PTHR17571:SF34">
    <property type="entry name" value="ACROSOMAL PROTEIN SP-10"/>
    <property type="match status" value="1"/>
</dbReference>
<comment type="caution">
    <text evidence="4">The sequence shown here is derived from an EMBL/GenBank/DDBJ whole genome shotgun (WGS) entry which is preliminary data.</text>
</comment>
<name>A0A9Q0BQM5_9MUSC</name>
<feature type="compositionally biased region" description="Gly residues" evidence="2">
    <location>
        <begin position="279"/>
        <end position="288"/>
    </location>
</feature>
<dbReference type="EMBL" id="JAMKOV010000003">
    <property type="protein sequence ID" value="KAI8041147.1"/>
    <property type="molecule type" value="Genomic_DNA"/>
</dbReference>
<feature type="region of interest" description="Disordered" evidence="2">
    <location>
        <begin position="903"/>
        <end position="926"/>
    </location>
</feature>
<feature type="compositionally biased region" description="Low complexity" evidence="2">
    <location>
        <begin position="307"/>
        <end position="337"/>
    </location>
</feature>
<feature type="compositionally biased region" description="Gly residues" evidence="2">
    <location>
        <begin position="338"/>
        <end position="353"/>
    </location>
</feature>
<evidence type="ECO:0000256" key="2">
    <source>
        <dbReference type="SAM" id="MobiDB-lite"/>
    </source>
</evidence>
<feature type="chain" id="PRO_5040432317" evidence="3">
    <location>
        <begin position="28"/>
        <end position="1072"/>
    </location>
</feature>
<feature type="signal peptide" evidence="3">
    <location>
        <begin position="1"/>
        <end position="27"/>
    </location>
</feature>
<evidence type="ECO:0000256" key="1">
    <source>
        <dbReference type="SAM" id="Coils"/>
    </source>
</evidence>
<keyword evidence="5" id="KW-1185">Reference proteome</keyword>
<evidence type="ECO:0000256" key="3">
    <source>
        <dbReference type="SAM" id="SignalP"/>
    </source>
</evidence>
<dbReference type="AlphaFoldDB" id="A0A9Q0BQM5"/>
<keyword evidence="1" id="KW-0175">Coiled coil</keyword>
<feature type="compositionally biased region" description="Gly residues" evidence="2">
    <location>
        <begin position="400"/>
        <end position="409"/>
    </location>
</feature>
<gene>
    <name evidence="4" type="ORF">M5D96_005399</name>
</gene>
<feature type="compositionally biased region" description="Polar residues" evidence="2">
    <location>
        <begin position="252"/>
        <end position="264"/>
    </location>
</feature>
<proteinExistence type="predicted"/>
<evidence type="ECO:0000313" key="4">
    <source>
        <dbReference type="EMBL" id="KAI8041147.1"/>
    </source>
</evidence>
<feature type="compositionally biased region" description="Polar residues" evidence="2">
    <location>
        <begin position="297"/>
        <end position="306"/>
    </location>
</feature>
<organism evidence="4 5">
    <name type="scientific">Drosophila gunungcola</name>
    <name type="common">fruit fly</name>
    <dbReference type="NCBI Taxonomy" id="103775"/>
    <lineage>
        <taxon>Eukaryota</taxon>
        <taxon>Metazoa</taxon>
        <taxon>Ecdysozoa</taxon>
        <taxon>Arthropoda</taxon>
        <taxon>Hexapoda</taxon>
        <taxon>Insecta</taxon>
        <taxon>Pterygota</taxon>
        <taxon>Neoptera</taxon>
        <taxon>Endopterygota</taxon>
        <taxon>Diptera</taxon>
        <taxon>Brachycera</taxon>
        <taxon>Muscomorpha</taxon>
        <taxon>Ephydroidea</taxon>
        <taxon>Drosophilidae</taxon>
        <taxon>Drosophila</taxon>
        <taxon>Sophophora</taxon>
    </lineage>
</organism>
<feature type="compositionally biased region" description="Pro residues" evidence="2">
    <location>
        <begin position="222"/>
        <end position="231"/>
    </location>
</feature>
<feature type="region of interest" description="Disordered" evidence="2">
    <location>
        <begin position="615"/>
        <end position="635"/>
    </location>
</feature>
<dbReference type="PANTHER" id="PTHR17571">
    <property type="entry name" value="URINARY PROTEIN RUP /ACROSOMAL PROTEIN SP-10"/>
    <property type="match status" value="1"/>
</dbReference>
<feature type="region of interest" description="Disordered" evidence="2">
    <location>
        <begin position="206"/>
        <end position="409"/>
    </location>
</feature>
<sequence length="1072" mass="119681">MQLLWEPRSVQWKIAILIIALVFDVSCIRNGHGDENQISVKLKNFFPSEQFSEGQSPTETSARVTSGGGFRPSQMLEFTPSDVMPQAGFNRYPPSYLEPNYKHEVPNSLGQQQTALDKQFSFPAETHSVFQSTPLPTTPVVSYLDPYTQQNYRYTPTPPSIIQYQREQPAQDDQVYTVQSSLLVGSHQQNHQRPGHVDDVYLKRPGYVFDESPNPSYRRPTRPPPSLPAPPTTASNKISYDSHDYPPPSYAAEQTSNFVPQQPKQRPLYQRQDINANRGGAGGAGGAAGPPPPGPSNYANNFDNYSQRPNPQQTQIQNPNQVQPQFGNYQYQYNPQNGGAGGPAGGGGGGPGSGLPQRPRPGHNYYEYQIGEIPPPPPQSQHFQQPQQQQFNYRPATQSSGGGSGGSGGLGGGVGGGLATLASLYAPQFTNLLLGGVGSPSSSSQSASPLGSLLGAFAGAQGAGHQSGGQGGGLAGRPPNTQLIRALENIARNDDLQCVPKVLCQMIAGQTLRGQLPGFVTSPAITNFLAGFPVASPALIYGRAALLGLSGGERSCIQTYEKCPKNDMEIIHYLNNHRGGFFKFFSEPEETPVASQQGDSGTGSLFSILSALTGGGGGQSYTTPRPVPRPTQRPSTDIASGIGSFFSQVLSEYLNGVEYQRRRRRRSLNMDDDFHDEEDNLDTQSSQLVKFQDDEEEEAAKAHTELIGVLQFPDDEGEGRVINFKDIQSEEQHEEGAVRFPDATPAEVIREFNRHAAQRKLRFPQDQDEPSENLRKAKDLSFMEGWKVVLPNGLSHSDLGVDKRRGKRIVFRDTNEHLDEQTLQEERIREEELFREAELREERMLEEQVREQQAREELIREEQQLREEELREDQYREDQIREEQLREDRVRVEQLQILRIREAQNNQQSFKGDSPHSPPNAVYEDAAPPQRGARVIFPDHYEQHIRKGKILNRPTYAPTYEYNEVDKEAKEDRLVVSDEHRPHNHYRLEGGFNSLNRGEYMPGNNVRFVEPTSERPHYNYPNANYISDNRYGSSQNQKPHYEDDKNIYVTNSHGVNEYYIRPDGSKVYLKTG</sequence>
<dbReference type="OrthoDB" id="8196075at2759"/>
<feature type="region of interest" description="Disordered" evidence="2">
    <location>
        <begin position="50"/>
        <end position="71"/>
    </location>
</feature>
<feature type="coiled-coil region" evidence="1">
    <location>
        <begin position="835"/>
        <end position="878"/>
    </location>
</feature>
<feature type="compositionally biased region" description="Polar residues" evidence="2">
    <location>
        <begin position="50"/>
        <end position="64"/>
    </location>
</feature>
<accession>A0A9Q0BQM5</accession>
<dbReference type="Proteomes" id="UP001059596">
    <property type="component" value="Unassembled WGS sequence"/>
</dbReference>
<reference evidence="4" key="1">
    <citation type="journal article" date="2023" name="Genome Biol. Evol.">
        <title>Long-read-based Genome Assembly of Drosophila gunungcola Reveals Fewer Chemosensory Genes in Flower-breeding Species.</title>
        <authorList>
            <person name="Negi A."/>
            <person name="Liao B.Y."/>
            <person name="Yeh S.D."/>
        </authorList>
    </citation>
    <scope>NUCLEOTIDE SEQUENCE</scope>
    <source>
        <strain evidence="4">Sukarami</strain>
    </source>
</reference>
<dbReference type="InterPro" id="IPR052671">
    <property type="entry name" value="Acrosomal_SP-10-like"/>
</dbReference>
<keyword evidence="3" id="KW-0732">Signal</keyword>
<feature type="compositionally biased region" description="Low complexity" evidence="2">
    <location>
        <begin position="380"/>
        <end position="390"/>
    </location>
</feature>
<protein>
    <submittedName>
        <fullName evidence="4">Uncharacterized protein</fullName>
    </submittedName>
</protein>
<evidence type="ECO:0000313" key="5">
    <source>
        <dbReference type="Proteomes" id="UP001059596"/>
    </source>
</evidence>